<dbReference type="Gene3D" id="3.40.960.10">
    <property type="entry name" value="VSR Endonuclease"/>
    <property type="match status" value="1"/>
</dbReference>
<organism evidence="3 4">
    <name type="scientific">Polymorphospora rubra</name>
    <dbReference type="NCBI Taxonomy" id="338584"/>
    <lineage>
        <taxon>Bacteria</taxon>
        <taxon>Bacillati</taxon>
        <taxon>Actinomycetota</taxon>
        <taxon>Actinomycetes</taxon>
        <taxon>Micromonosporales</taxon>
        <taxon>Micromonosporaceae</taxon>
        <taxon>Polymorphospora</taxon>
    </lineage>
</organism>
<keyword evidence="4" id="KW-1185">Reference proteome</keyword>
<proteinExistence type="predicted"/>
<sequence>MTRYGVVTAAGKEETRRIRATGDSGLTWARLPTGRAVRLVGVSADLVAVAVDPLPDGAPTIVVYRPGPSTAADSPATLVDAILAELERAALDLFPAWLPDAAGITGAGGAHVAAVRVLARRAAATSDHFGPFLADLAAAALTRRPPPVGPPGDPGPGPGRPVRAGRFAVEVRATGLARVLAATFGRARTAVVVDVPEEWPVGQAEALVAAGEWLADRGGFGVWLTGAVPATVDHLPAVTVPLPDVASAAGPDPAPGPDPAARPRPEEAGPATGPTVPDRLVVPAVAGRPRADSPAELALEAALSATTWAAGRTWNPTYQSGLAPPVRVDLLWSAERCVVEIDGPEHRSAVRFAADRQRDVRLQLDGYAVLRFTNAQVLHDVRMVTAQIERFLLGRRRSMLEGQPE</sequence>
<name>A0A810N703_9ACTN</name>
<dbReference type="AlphaFoldDB" id="A0A810N703"/>
<evidence type="ECO:0000259" key="2">
    <source>
        <dbReference type="Pfam" id="PF04480"/>
    </source>
</evidence>
<dbReference type="Proteomes" id="UP000680866">
    <property type="component" value="Chromosome"/>
</dbReference>
<evidence type="ECO:0000313" key="3">
    <source>
        <dbReference type="EMBL" id="BCJ69176.1"/>
    </source>
</evidence>
<feature type="region of interest" description="Disordered" evidence="1">
    <location>
        <begin position="246"/>
        <end position="278"/>
    </location>
</feature>
<accession>A0A810N703</accession>
<feature type="compositionally biased region" description="Pro residues" evidence="1">
    <location>
        <begin position="144"/>
        <end position="159"/>
    </location>
</feature>
<dbReference type="KEGG" id="pry:Prubr_61970"/>
<dbReference type="Pfam" id="PF04480">
    <property type="entry name" value="DUF559"/>
    <property type="match status" value="1"/>
</dbReference>
<dbReference type="EMBL" id="AP023359">
    <property type="protein sequence ID" value="BCJ69176.1"/>
    <property type="molecule type" value="Genomic_DNA"/>
</dbReference>
<feature type="domain" description="DUF559" evidence="2">
    <location>
        <begin position="328"/>
        <end position="392"/>
    </location>
</feature>
<feature type="region of interest" description="Disordered" evidence="1">
    <location>
        <begin position="143"/>
        <end position="163"/>
    </location>
</feature>
<reference evidence="3" key="1">
    <citation type="submission" date="2020-08" db="EMBL/GenBank/DDBJ databases">
        <title>Whole genome shotgun sequence of Polymorphospora rubra NBRC 101157.</title>
        <authorList>
            <person name="Komaki H."/>
            <person name="Tamura T."/>
        </authorList>
    </citation>
    <scope>NUCLEOTIDE SEQUENCE</scope>
    <source>
        <strain evidence="3">NBRC 101157</strain>
    </source>
</reference>
<gene>
    <name evidence="3" type="ORF">Prubr_61970</name>
</gene>
<protein>
    <recommendedName>
        <fullName evidence="2">DUF559 domain-containing protein</fullName>
    </recommendedName>
</protein>
<evidence type="ECO:0000313" key="4">
    <source>
        <dbReference type="Proteomes" id="UP000680866"/>
    </source>
</evidence>
<dbReference type="InterPro" id="IPR007569">
    <property type="entry name" value="DUF559"/>
</dbReference>
<evidence type="ECO:0000256" key="1">
    <source>
        <dbReference type="SAM" id="MobiDB-lite"/>
    </source>
</evidence>